<dbReference type="AlphaFoldDB" id="A0A9N8ZYV8"/>
<dbReference type="EMBL" id="CAJVPQ010000809">
    <property type="protein sequence ID" value="CAG8512143.1"/>
    <property type="molecule type" value="Genomic_DNA"/>
</dbReference>
<keyword evidence="3" id="KW-1185">Reference proteome</keyword>
<organism evidence="2 3">
    <name type="scientific">Funneliformis caledonium</name>
    <dbReference type="NCBI Taxonomy" id="1117310"/>
    <lineage>
        <taxon>Eukaryota</taxon>
        <taxon>Fungi</taxon>
        <taxon>Fungi incertae sedis</taxon>
        <taxon>Mucoromycota</taxon>
        <taxon>Glomeromycotina</taxon>
        <taxon>Glomeromycetes</taxon>
        <taxon>Glomerales</taxon>
        <taxon>Glomeraceae</taxon>
        <taxon>Funneliformis</taxon>
    </lineage>
</organism>
<dbReference type="Proteomes" id="UP000789570">
    <property type="component" value="Unassembled WGS sequence"/>
</dbReference>
<feature type="region of interest" description="Disordered" evidence="1">
    <location>
        <begin position="1"/>
        <end position="27"/>
    </location>
</feature>
<feature type="compositionally biased region" description="Basic residues" evidence="1">
    <location>
        <begin position="538"/>
        <end position="547"/>
    </location>
</feature>
<reference evidence="2" key="1">
    <citation type="submission" date="2021-06" db="EMBL/GenBank/DDBJ databases">
        <authorList>
            <person name="Kallberg Y."/>
            <person name="Tangrot J."/>
            <person name="Rosling A."/>
        </authorList>
    </citation>
    <scope>NUCLEOTIDE SEQUENCE</scope>
    <source>
        <strain evidence="2">UK204</strain>
    </source>
</reference>
<gene>
    <name evidence="2" type="ORF">FCALED_LOCUS4254</name>
</gene>
<protein>
    <submittedName>
        <fullName evidence="2">9727_t:CDS:1</fullName>
    </submittedName>
</protein>
<comment type="caution">
    <text evidence="2">The sequence shown here is derived from an EMBL/GenBank/DDBJ whole genome shotgun (WGS) entry which is preliminary data.</text>
</comment>
<accession>A0A9N8ZYV8</accession>
<proteinExistence type="predicted"/>
<evidence type="ECO:0000313" key="3">
    <source>
        <dbReference type="Proteomes" id="UP000789570"/>
    </source>
</evidence>
<name>A0A9N8ZYV8_9GLOM</name>
<evidence type="ECO:0000256" key="1">
    <source>
        <dbReference type="SAM" id="MobiDB-lite"/>
    </source>
</evidence>
<dbReference type="OrthoDB" id="2414630at2759"/>
<evidence type="ECO:0000313" key="2">
    <source>
        <dbReference type="EMBL" id="CAG8512143.1"/>
    </source>
</evidence>
<sequence length="547" mass="64075">MYSKRKRTASVEAYPSGRAHSFTDRLPRNNKRVISSITKTVMRSDKRPVLSIELRLHEALKDDPNSDKLLSLKRKWENDEYMYDWDAYEDEKKNRKVDQISNNRKNQEIKTSSTLGHLDNRLKANSPTGGNQTNNILVPQSTEFTDILHKTGEDQTQVQVNNDDAGFFDDLDEGNERNDEIEDIADNILSSFVSEDKSSVLKNLENRLATTYKVVSHFDRQFPYTKELYNTFPDQMRTLENEWEKVEANIQKTTEERWNVSKMKELVDKYYKIIIDHFDELLDVDHKKLITVFSKPPYDDFSYKRDDELIWCQRIFIDLTRQFLRNRGALFDKEASELRYRSEIVNPLLAGAFEMIERSIWLETGETENEIQKVQRNDTKENKERSKIGMKHDGVINMIIHGKKYQVGFLEVVGNAFNNDITDRNIDLEKLYKAMSLSLWNQRAHLDNETSQQLSTFAVLVHGKIFSFLSMHYINNEFVVKNYDDFILPTINECLVRLPKIIETIANSRIMIYHREHIANFHKVVRSPSDNPPNASPQKKRNNGGRL</sequence>
<feature type="region of interest" description="Disordered" evidence="1">
    <location>
        <begin position="524"/>
        <end position="547"/>
    </location>
</feature>